<accession>A0A2R4MFS9</accession>
<keyword evidence="8" id="KW-0808">Transferase</keyword>
<comment type="pathway">
    <text evidence="1">Porphyrin-containing compound metabolism; siroheme biosynthesis; sirohydrochlorin from precorrin-2: step 1/1.</text>
</comment>
<dbReference type="InterPro" id="IPR028161">
    <property type="entry name" value="Met8-like"/>
</dbReference>
<gene>
    <name evidence="8" type="ORF">MXMO3_02347</name>
</gene>
<dbReference type="Gene3D" id="3.40.50.720">
    <property type="entry name" value="NAD(P)-binding Rossmann-like Domain"/>
    <property type="match status" value="1"/>
</dbReference>
<name>A0A2R4MFS9_9HYPH</name>
<dbReference type="InterPro" id="IPR019478">
    <property type="entry name" value="Sirohaem_synthase_dimer_dom"/>
</dbReference>
<comment type="catalytic activity">
    <reaction evidence="6">
        <text>precorrin-2 + NAD(+) = sirohydrochlorin + NADH + 2 H(+)</text>
        <dbReference type="Rhea" id="RHEA:15613"/>
        <dbReference type="ChEBI" id="CHEBI:15378"/>
        <dbReference type="ChEBI" id="CHEBI:57540"/>
        <dbReference type="ChEBI" id="CHEBI:57945"/>
        <dbReference type="ChEBI" id="CHEBI:58351"/>
        <dbReference type="ChEBI" id="CHEBI:58827"/>
        <dbReference type="EC" id="1.3.1.76"/>
    </reaction>
</comment>
<dbReference type="InterPro" id="IPR036291">
    <property type="entry name" value="NAD(P)-bd_dom_sf"/>
</dbReference>
<dbReference type="PANTHER" id="PTHR35330">
    <property type="entry name" value="SIROHEME BIOSYNTHESIS PROTEIN MET8"/>
    <property type="match status" value="1"/>
</dbReference>
<dbReference type="GO" id="GO:0008168">
    <property type="term" value="F:methyltransferase activity"/>
    <property type="evidence" value="ECO:0007669"/>
    <property type="project" value="UniProtKB-KW"/>
</dbReference>
<dbReference type="RefSeq" id="WP_117395971.1">
    <property type="nucleotide sequence ID" value="NZ_CP021330.1"/>
</dbReference>
<dbReference type="UniPathway" id="UPA00262">
    <property type="reaction ID" value="UER00222"/>
</dbReference>
<evidence type="ECO:0000313" key="8">
    <source>
        <dbReference type="EMBL" id="AVX04860.1"/>
    </source>
</evidence>
<dbReference type="InterPro" id="IPR035996">
    <property type="entry name" value="4pyrrol_Methylase_sf"/>
</dbReference>
<dbReference type="SUPFAM" id="SSF75615">
    <property type="entry name" value="Siroheme synthase middle domains-like"/>
    <property type="match status" value="1"/>
</dbReference>
<dbReference type="GO" id="GO:0032259">
    <property type="term" value="P:methylation"/>
    <property type="evidence" value="ECO:0007669"/>
    <property type="project" value="UniProtKB-KW"/>
</dbReference>
<dbReference type="EC" id="1.3.1.76" evidence="2"/>
<dbReference type="Gene3D" id="3.30.160.110">
    <property type="entry name" value="Siroheme synthase, domain 2"/>
    <property type="match status" value="1"/>
</dbReference>
<evidence type="ECO:0000259" key="7">
    <source>
        <dbReference type="Pfam" id="PF10414"/>
    </source>
</evidence>
<dbReference type="EMBL" id="CP021330">
    <property type="protein sequence ID" value="AVX04860.1"/>
    <property type="molecule type" value="Genomic_DNA"/>
</dbReference>
<dbReference type="PANTHER" id="PTHR35330:SF1">
    <property type="entry name" value="SIROHEME BIOSYNTHESIS PROTEIN MET8"/>
    <property type="match status" value="1"/>
</dbReference>
<evidence type="ECO:0000256" key="5">
    <source>
        <dbReference type="ARBA" id="ARBA00023244"/>
    </source>
</evidence>
<dbReference type="Pfam" id="PF10414">
    <property type="entry name" value="CysG_dimeriser"/>
    <property type="match status" value="1"/>
</dbReference>
<dbReference type="Proteomes" id="UP000258927">
    <property type="component" value="Chromosome"/>
</dbReference>
<reference evidence="8 9" key="1">
    <citation type="submission" date="2017-05" db="EMBL/GenBank/DDBJ databases">
        <title>Genome Analysis of Maritalea myrionectae HL2708#5.</title>
        <authorList>
            <consortium name="Cotde Inc.-PKNU"/>
            <person name="Jang D."/>
            <person name="Oh H.-M."/>
        </authorList>
    </citation>
    <scope>NUCLEOTIDE SEQUENCE [LARGE SCALE GENOMIC DNA]</scope>
    <source>
        <strain evidence="8 9">HL2708#5</strain>
    </source>
</reference>
<dbReference type="GO" id="GO:0019354">
    <property type="term" value="P:siroheme biosynthetic process"/>
    <property type="evidence" value="ECO:0007669"/>
    <property type="project" value="UniProtKB-UniPathway"/>
</dbReference>
<evidence type="ECO:0000256" key="1">
    <source>
        <dbReference type="ARBA" id="ARBA00005010"/>
    </source>
</evidence>
<keyword evidence="4" id="KW-0520">NAD</keyword>
<organism evidence="8 9">
    <name type="scientific">Maritalea myrionectae</name>
    <dbReference type="NCBI Taxonomy" id="454601"/>
    <lineage>
        <taxon>Bacteria</taxon>
        <taxon>Pseudomonadati</taxon>
        <taxon>Pseudomonadota</taxon>
        <taxon>Alphaproteobacteria</taxon>
        <taxon>Hyphomicrobiales</taxon>
        <taxon>Devosiaceae</taxon>
        <taxon>Maritalea</taxon>
    </lineage>
</organism>
<evidence type="ECO:0000313" key="9">
    <source>
        <dbReference type="Proteomes" id="UP000258927"/>
    </source>
</evidence>
<dbReference type="InterPro" id="IPR006367">
    <property type="entry name" value="Sirohaem_synthase_N"/>
</dbReference>
<dbReference type="KEGG" id="mmyr:MXMO3_02347"/>
<keyword evidence="3" id="KW-0560">Oxidoreductase</keyword>
<keyword evidence="8" id="KW-0489">Methyltransferase</keyword>
<evidence type="ECO:0000256" key="2">
    <source>
        <dbReference type="ARBA" id="ARBA00012400"/>
    </source>
</evidence>
<keyword evidence="5" id="KW-0627">Porphyrin biosynthesis</keyword>
<dbReference type="InterPro" id="IPR037115">
    <property type="entry name" value="Sirohaem_synt_dimer_dom_sf"/>
</dbReference>
<proteinExistence type="predicted"/>
<dbReference type="SUPFAM" id="SSF51735">
    <property type="entry name" value="NAD(P)-binding Rossmann-fold domains"/>
    <property type="match status" value="1"/>
</dbReference>
<dbReference type="InterPro" id="IPR014777">
    <property type="entry name" value="4pyrrole_Mease_sub1"/>
</dbReference>
<feature type="domain" description="Sirohaem synthase dimerisation" evidence="7">
    <location>
        <begin position="179"/>
        <end position="229"/>
    </location>
</feature>
<dbReference type="GO" id="GO:0043115">
    <property type="term" value="F:precorrin-2 dehydrogenase activity"/>
    <property type="evidence" value="ECO:0007669"/>
    <property type="project" value="UniProtKB-EC"/>
</dbReference>
<evidence type="ECO:0000256" key="6">
    <source>
        <dbReference type="ARBA" id="ARBA00047561"/>
    </source>
</evidence>
<dbReference type="Gene3D" id="1.10.8.210">
    <property type="entry name" value="Sirohaem synthase, dimerisation domain"/>
    <property type="match status" value="1"/>
</dbReference>
<dbReference type="Pfam" id="PF13241">
    <property type="entry name" value="NAD_binding_7"/>
    <property type="match status" value="1"/>
</dbReference>
<dbReference type="NCBIfam" id="TIGR01470">
    <property type="entry name" value="cysG_Nterm"/>
    <property type="match status" value="1"/>
</dbReference>
<dbReference type="SUPFAM" id="SSF53790">
    <property type="entry name" value="Tetrapyrrole methylase"/>
    <property type="match status" value="1"/>
</dbReference>
<evidence type="ECO:0000256" key="4">
    <source>
        <dbReference type="ARBA" id="ARBA00023027"/>
    </source>
</evidence>
<dbReference type="Gene3D" id="3.40.1010.10">
    <property type="entry name" value="Cobalt-precorrin-4 Transmethylase, Domain 1"/>
    <property type="match status" value="1"/>
</dbReference>
<keyword evidence="9" id="KW-1185">Reference proteome</keyword>
<dbReference type="AlphaFoldDB" id="A0A2R4MFS9"/>
<dbReference type="GO" id="GO:0004325">
    <property type="term" value="F:ferrochelatase activity"/>
    <property type="evidence" value="ECO:0007669"/>
    <property type="project" value="InterPro"/>
</dbReference>
<dbReference type="STRING" id="1122213.GCA_000423365_00008"/>
<sequence length="319" mass="35496">MNLPFLPHNRIAAKPRAKRTTARIGKLAVLPVFFDLNGENVLVIGGTDAAAWKAELLAAAGAHVLIHAPKLSVEFKKLIAQSPQHFSHRTSNQWDSDFADVKLIICDAADAAEAKRVRSIASLYGLPVNIIDQPEYCDFQFGSIVNRSPLVIGISTHGAAPILGQAVRRRIEAILPNALEQWAAMAQRLRHTVMTYLPMGEKRRTFWEHFVDQAFAGAPKADTEAQLKKRCLDLAIDKQAKDHGSTTITHIEYHERDPEMLTIKAIRALQAADMVVYDDNAPMQVLELARREAKRMPLCEFDEKNAGTYEAKFIVKLAS</sequence>
<protein>
    <recommendedName>
        <fullName evidence="2">precorrin-2 dehydrogenase</fullName>
        <ecNumber evidence="2">1.3.1.76</ecNumber>
    </recommendedName>
</protein>
<evidence type="ECO:0000256" key="3">
    <source>
        <dbReference type="ARBA" id="ARBA00023002"/>
    </source>
</evidence>